<protein>
    <submittedName>
        <fullName evidence="1">Uncharacterized protein</fullName>
    </submittedName>
</protein>
<dbReference type="GeneID" id="19143427"/>
<dbReference type="InterPro" id="IPR016035">
    <property type="entry name" value="Acyl_Trfase/lysoPLipase"/>
</dbReference>
<keyword evidence="2" id="KW-1185">Reference proteome</keyword>
<dbReference type="STRING" id="930089.W6XUY8"/>
<dbReference type="RefSeq" id="XP_007719101.1">
    <property type="nucleotide sequence ID" value="XM_007720911.1"/>
</dbReference>
<dbReference type="GO" id="GO:0016740">
    <property type="term" value="F:transferase activity"/>
    <property type="evidence" value="ECO:0007669"/>
    <property type="project" value="InterPro"/>
</dbReference>
<evidence type="ECO:0000313" key="2">
    <source>
        <dbReference type="Proteomes" id="UP000053841"/>
    </source>
</evidence>
<evidence type="ECO:0000313" key="1">
    <source>
        <dbReference type="EMBL" id="EUC26594.1"/>
    </source>
</evidence>
<organism evidence="1 2">
    <name type="scientific">Cochliobolus carbonum (strain 26-R-13)</name>
    <name type="common">Maize leaf spot fungus</name>
    <name type="synonym">Bipolaris zeicola</name>
    <dbReference type="NCBI Taxonomy" id="930089"/>
    <lineage>
        <taxon>Eukaryota</taxon>
        <taxon>Fungi</taxon>
        <taxon>Dikarya</taxon>
        <taxon>Ascomycota</taxon>
        <taxon>Pezizomycotina</taxon>
        <taxon>Dothideomycetes</taxon>
        <taxon>Pleosporomycetidae</taxon>
        <taxon>Pleosporales</taxon>
        <taxon>Pleosporineae</taxon>
        <taxon>Pleosporaceae</taxon>
        <taxon>Bipolaris</taxon>
    </lineage>
</organism>
<dbReference type="KEGG" id="bze:COCCADRAFT_10660"/>
<sequence length="128" mass="13885">MAKIGEVYEFMVLNNDLFKHQPKVTGSQVQTFSSVTEKMLEPSEKLDAAYWKSDMVLPVRFAGAVSELIPNEQFGANFLIALGPSKALSGPIPQIKKPLAGKISNVPCTSCLTCCEGLVLALLSEVRL</sequence>
<dbReference type="OrthoDB" id="329835at2759"/>
<dbReference type="Proteomes" id="UP000053841">
    <property type="component" value="Unassembled WGS sequence"/>
</dbReference>
<dbReference type="Gene3D" id="3.40.366.10">
    <property type="entry name" value="Malonyl-Coenzyme A Acyl Carrier Protein, domain 2"/>
    <property type="match status" value="1"/>
</dbReference>
<name>W6XUY8_COCC2</name>
<dbReference type="SUPFAM" id="SSF52151">
    <property type="entry name" value="FabD/lysophospholipase-like"/>
    <property type="match status" value="1"/>
</dbReference>
<proteinExistence type="predicted"/>
<dbReference type="InterPro" id="IPR001227">
    <property type="entry name" value="Ac_transferase_dom_sf"/>
</dbReference>
<dbReference type="HOGENOM" id="CLU_1959203_0_0_1"/>
<accession>W6XUY8</accession>
<dbReference type="EMBL" id="KI965361">
    <property type="protein sequence ID" value="EUC26594.1"/>
    <property type="molecule type" value="Genomic_DNA"/>
</dbReference>
<dbReference type="AlphaFoldDB" id="W6XUY8"/>
<gene>
    <name evidence="1" type="ORF">COCCADRAFT_10660</name>
</gene>
<reference evidence="1 2" key="1">
    <citation type="journal article" date="2013" name="PLoS Genet.">
        <title>Comparative genome structure, secondary metabolite, and effector coding capacity across Cochliobolus pathogens.</title>
        <authorList>
            <person name="Condon B.J."/>
            <person name="Leng Y."/>
            <person name="Wu D."/>
            <person name="Bushley K.E."/>
            <person name="Ohm R.A."/>
            <person name="Otillar R."/>
            <person name="Martin J."/>
            <person name="Schackwitz W."/>
            <person name="Grimwood J."/>
            <person name="MohdZainudin N."/>
            <person name="Xue C."/>
            <person name="Wang R."/>
            <person name="Manning V.A."/>
            <person name="Dhillon B."/>
            <person name="Tu Z.J."/>
            <person name="Steffenson B.J."/>
            <person name="Salamov A."/>
            <person name="Sun H."/>
            <person name="Lowry S."/>
            <person name="LaButti K."/>
            <person name="Han J."/>
            <person name="Copeland A."/>
            <person name="Lindquist E."/>
            <person name="Barry K."/>
            <person name="Schmutz J."/>
            <person name="Baker S.E."/>
            <person name="Ciuffetti L.M."/>
            <person name="Grigoriev I.V."/>
            <person name="Zhong S."/>
            <person name="Turgeon B.G."/>
        </authorList>
    </citation>
    <scope>NUCLEOTIDE SEQUENCE [LARGE SCALE GENOMIC DNA]</scope>
    <source>
        <strain evidence="1 2">26-R-13</strain>
    </source>
</reference>